<dbReference type="Pfam" id="PF00447">
    <property type="entry name" value="HSF_DNA-bind"/>
    <property type="match status" value="1"/>
</dbReference>
<keyword evidence="9" id="KW-0175">Coiled coil</keyword>
<dbReference type="SMART" id="SM00415">
    <property type="entry name" value="HSF"/>
    <property type="match status" value="1"/>
</dbReference>
<dbReference type="FunFam" id="1.10.10.10:FF:000057">
    <property type="entry name" value="Heat shock transcription factor 1"/>
    <property type="match status" value="1"/>
</dbReference>
<accession>A0A1R3GTX9</accession>
<evidence type="ECO:0000256" key="2">
    <source>
        <dbReference type="ARBA" id="ARBA00022553"/>
    </source>
</evidence>
<keyword evidence="2" id="KW-0597">Phosphoprotein</keyword>
<feature type="region of interest" description="Disordered" evidence="10">
    <location>
        <begin position="354"/>
        <end position="374"/>
    </location>
</feature>
<evidence type="ECO:0000256" key="8">
    <source>
        <dbReference type="ARBA" id="ARBA00061350"/>
    </source>
</evidence>
<dbReference type="Gramene" id="OMO61497">
    <property type="protein sequence ID" value="OMO61497"/>
    <property type="gene ID" value="CCACVL1_23473"/>
</dbReference>
<gene>
    <name evidence="12" type="ORF">CCACVL1_23473</name>
</gene>
<dbReference type="InterPro" id="IPR000232">
    <property type="entry name" value="HSF_DNA-bd"/>
</dbReference>
<evidence type="ECO:0000259" key="11">
    <source>
        <dbReference type="PROSITE" id="PS00434"/>
    </source>
</evidence>
<dbReference type="STRING" id="210143.A0A1R3GTX9"/>
<dbReference type="OMA" id="MQNHEYS"/>
<keyword evidence="6" id="KW-0804">Transcription</keyword>
<dbReference type="Proteomes" id="UP000188268">
    <property type="component" value="Unassembled WGS sequence"/>
</dbReference>
<evidence type="ECO:0000256" key="6">
    <source>
        <dbReference type="ARBA" id="ARBA00023163"/>
    </source>
</evidence>
<dbReference type="InterPro" id="IPR036388">
    <property type="entry name" value="WH-like_DNA-bd_sf"/>
</dbReference>
<evidence type="ECO:0000256" key="4">
    <source>
        <dbReference type="ARBA" id="ARBA00023016"/>
    </source>
</evidence>
<dbReference type="GO" id="GO:0034605">
    <property type="term" value="P:cellular response to heat"/>
    <property type="evidence" value="ECO:0007669"/>
    <property type="project" value="TreeGrafter"/>
</dbReference>
<dbReference type="GO" id="GO:0005634">
    <property type="term" value="C:nucleus"/>
    <property type="evidence" value="ECO:0007669"/>
    <property type="project" value="UniProtKB-SubCell"/>
</dbReference>
<evidence type="ECO:0000313" key="12">
    <source>
        <dbReference type="EMBL" id="OMO61497.1"/>
    </source>
</evidence>
<evidence type="ECO:0000256" key="9">
    <source>
        <dbReference type="SAM" id="Coils"/>
    </source>
</evidence>
<feature type="domain" description="HSF-type DNA-binding" evidence="11">
    <location>
        <begin position="53"/>
        <end position="77"/>
    </location>
</feature>
<dbReference type="GO" id="GO:0003700">
    <property type="term" value="F:DNA-binding transcription factor activity"/>
    <property type="evidence" value="ECO:0007669"/>
    <property type="project" value="InterPro"/>
</dbReference>
<keyword evidence="4 12" id="KW-0346">Stress response</keyword>
<feature type="coiled-coil region" evidence="9">
    <location>
        <begin position="126"/>
        <end position="167"/>
    </location>
</feature>
<dbReference type="EMBL" id="AWWV01013440">
    <property type="protein sequence ID" value="OMO61497.1"/>
    <property type="molecule type" value="Genomic_DNA"/>
</dbReference>
<dbReference type="PANTHER" id="PTHR10015">
    <property type="entry name" value="HEAT SHOCK TRANSCRIPTION FACTOR"/>
    <property type="match status" value="1"/>
</dbReference>
<dbReference type="GO" id="GO:0006357">
    <property type="term" value="P:regulation of transcription by RNA polymerase II"/>
    <property type="evidence" value="ECO:0007669"/>
    <property type="project" value="TreeGrafter"/>
</dbReference>
<dbReference type="InterPro" id="IPR036390">
    <property type="entry name" value="WH_DNA-bd_sf"/>
</dbReference>
<reference evidence="12 13" key="1">
    <citation type="submission" date="2013-09" db="EMBL/GenBank/DDBJ databases">
        <title>Corchorus capsularis genome sequencing.</title>
        <authorList>
            <person name="Alam M."/>
            <person name="Haque M.S."/>
            <person name="Islam M.S."/>
            <person name="Emdad E.M."/>
            <person name="Islam M.M."/>
            <person name="Ahmed B."/>
            <person name="Halim A."/>
            <person name="Hossen Q.M.M."/>
            <person name="Hossain M.Z."/>
            <person name="Ahmed R."/>
            <person name="Khan M.M."/>
            <person name="Islam R."/>
            <person name="Rashid M.M."/>
            <person name="Khan S.A."/>
            <person name="Rahman M.S."/>
            <person name="Alam M."/>
        </authorList>
    </citation>
    <scope>NUCLEOTIDE SEQUENCE [LARGE SCALE GENOMIC DNA]</scope>
    <source>
        <strain evidence="13">cv. CVL-1</strain>
        <tissue evidence="12">Whole seedling</tissue>
    </source>
</reference>
<dbReference type="AlphaFoldDB" id="A0A1R3GTX9"/>
<keyword evidence="5 12" id="KW-0238">DNA-binding</keyword>
<comment type="subcellular location">
    <subcellularLocation>
        <location evidence="1">Nucleus</location>
    </subcellularLocation>
</comment>
<dbReference type="Gene3D" id="1.10.10.10">
    <property type="entry name" value="Winged helix-like DNA-binding domain superfamily/Winged helix DNA-binding domain"/>
    <property type="match status" value="1"/>
</dbReference>
<dbReference type="GO" id="GO:0000978">
    <property type="term" value="F:RNA polymerase II cis-regulatory region sequence-specific DNA binding"/>
    <property type="evidence" value="ECO:0007669"/>
    <property type="project" value="TreeGrafter"/>
</dbReference>
<dbReference type="OrthoDB" id="60033at2759"/>
<dbReference type="PANTHER" id="PTHR10015:SF456">
    <property type="entry name" value="E2F_DP FAMILY WINGED-HELIX DNA-BINDING DOMAIN-CONTAINING PROTEIN-RELATED"/>
    <property type="match status" value="1"/>
</dbReference>
<comment type="caution">
    <text evidence="12">The sequence shown here is derived from an EMBL/GenBank/DDBJ whole genome shotgun (WGS) entry which is preliminary data.</text>
</comment>
<evidence type="ECO:0000256" key="3">
    <source>
        <dbReference type="ARBA" id="ARBA00023015"/>
    </source>
</evidence>
<comment type="similarity">
    <text evidence="8">Belongs to the HSF family. Class A subfamily.</text>
</comment>
<keyword evidence="13" id="KW-1185">Reference proteome</keyword>
<evidence type="ECO:0000256" key="10">
    <source>
        <dbReference type="SAM" id="MobiDB-lite"/>
    </source>
</evidence>
<evidence type="ECO:0000256" key="1">
    <source>
        <dbReference type="ARBA" id="ARBA00004123"/>
    </source>
</evidence>
<keyword evidence="3" id="KW-0805">Transcription regulation</keyword>
<proteinExistence type="inferred from homology"/>
<protein>
    <submittedName>
        <fullName evidence="12">Heat shock factor (HSF)-type, DNA-binding protein</fullName>
    </submittedName>
</protein>
<evidence type="ECO:0000256" key="7">
    <source>
        <dbReference type="ARBA" id="ARBA00023242"/>
    </source>
</evidence>
<name>A0A1R3GTX9_COCAP</name>
<evidence type="ECO:0000256" key="5">
    <source>
        <dbReference type="ARBA" id="ARBA00023125"/>
    </source>
</evidence>
<dbReference type="PROSITE" id="PS00434">
    <property type="entry name" value="HSF_DOMAIN"/>
    <property type="match status" value="1"/>
</dbReference>
<dbReference type="SUPFAM" id="SSF46785">
    <property type="entry name" value="Winged helix' DNA-binding domain"/>
    <property type="match status" value="1"/>
</dbReference>
<organism evidence="12 13">
    <name type="scientific">Corchorus capsularis</name>
    <name type="common">Jute</name>
    <dbReference type="NCBI Taxonomy" id="210143"/>
    <lineage>
        <taxon>Eukaryota</taxon>
        <taxon>Viridiplantae</taxon>
        <taxon>Streptophyta</taxon>
        <taxon>Embryophyta</taxon>
        <taxon>Tracheophyta</taxon>
        <taxon>Spermatophyta</taxon>
        <taxon>Magnoliopsida</taxon>
        <taxon>eudicotyledons</taxon>
        <taxon>Gunneridae</taxon>
        <taxon>Pentapetalae</taxon>
        <taxon>rosids</taxon>
        <taxon>malvids</taxon>
        <taxon>Malvales</taxon>
        <taxon>Malvaceae</taxon>
        <taxon>Grewioideae</taxon>
        <taxon>Apeibeae</taxon>
        <taxon>Corchorus</taxon>
    </lineage>
</organism>
<keyword evidence="7" id="KW-0539">Nucleus</keyword>
<evidence type="ECO:0000313" key="13">
    <source>
        <dbReference type="Proteomes" id="UP000188268"/>
    </source>
</evidence>
<sequence>MDGSQGSSNAPPPFLVKTYEMVDDPMTNSMVCWSETGYSFIVWNPPDFSRDLLPRYFKHNNFSSFVRQLNTYGFRKIDPDQWEFANEEFIRGQKHLLKNIHRRKPIHSHSLNHQGNSSVPLTEAEKKEFEEEIKRLSYDKNRLQLQLQKHQKENQEFQFQIRLLSERFQNMEDRQRQDSKLGAAALPAHIMNLDQVEKLESSIKCWETLFYGIQESVSEEVYDFGISSSPRPSQIVVTEMQTSSGDYDIDGELCSPSSHPCSPYSTDINSSPELHVSVYNAGSPPIPSFHQIVNQKPKSAGIGINSKDSANLQQPEALQEQVEEKATDLSMSGKVNDGFWAQFLTEVPNPLSDAQEIQQDHPETPSGRISDSKVPEDRNYWWKTDSVDCLTEHMGHLSQAERM</sequence>
<dbReference type="PRINTS" id="PR00056">
    <property type="entry name" value="HSFDOMAIN"/>
</dbReference>